<evidence type="ECO:0000256" key="7">
    <source>
        <dbReference type="SAM" id="MobiDB-lite"/>
    </source>
</evidence>
<dbReference type="OMA" id="YAHEFET"/>
<evidence type="ECO:0000256" key="6">
    <source>
        <dbReference type="PIRSR" id="PIRSR000097-3"/>
    </source>
</evidence>
<dbReference type="eggNOG" id="KOG1577">
    <property type="taxonomic scope" value="Eukaryota"/>
</dbReference>
<dbReference type="Gene3D" id="3.20.20.100">
    <property type="entry name" value="NADP-dependent oxidoreductase domain"/>
    <property type="match status" value="1"/>
</dbReference>
<dbReference type="PRINTS" id="PR00069">
    <property type="entry name" value="ALDKETRDTASE"/>
</dbReference>
<dbReference type="PIRSF" id="PIRSF000097">
    <property type="entry name" value="AKR"/>
    <property type="match status" value="1"/>
</dbReference>
<dbReference type="GO" id="GO:0016616">
    <property type="term" value="F:oxidoreductase activity, acting on the CH-OH group of donors, NAD or NADP as acceptor"/>
    <property type="evidence" value="ECO:0007669"/>
    <property type="project" value="UniProtKB-ARBA"/>
</dbReference>
<feature type="active site" description="Proton donor" evidence="4">
    <location>
        <position position="69"/>
    </location>
</feature>
<feature type="site" description="Lowers pKa of active site Tyr" evidence="6">
    <location>
        <position position="98"/>
    </location>
</feature>
<gene>
    <name evidence="9" type="ORF">THAOC_35282</name>
</gene>
<dbReference type="PANTHER" id="PTHR43827:SF3">
    <property type="entry name" value="NADP-DEPENDENT OXIDOREDUCTASE DOMAIN-CONTAINING PROTEIN"/>
    <property type="match status" value="1"/>
</dbReference>
<dbReference type="Proteomes" id="UP000266841">
    <property type="component" value="Unassembled WGS sequence"/>
</dbReference>
<reference evidence="9 10" key="1">
    <citation type="journal article" date="2012" name="Genome Biol.">
        <title>Genome and low-iron response of an oceanic diatom adapted to chronic iron limitation.</title>
        <authorList>
            <person name="Lommer M."/>
            <person name="Specht M."/>
            <person name="Roy A.S."/>
            <person name="Kraemer L."/>
            <person name="Andreson R."/>
            <person name="Gutowska M.A."/>
            <person name="Wolf J."/>
            <person name="Bergner S.V."/>
            <person name="Schilhabel M.B."/>
            <person name="Klostermeier U.C."/>
            <person name="Beiko R.G."/>
            <person name="Rosenstiel P."/>
            <person name="Hippler M."/>
            <person name="Laroche J."/>
        </authorList>
    </citation>
    <scope>NUCLEOTIDE SEQUENCE [LARGE SCALE GENOMIC DNA]</scope>
    <source>
        <strain evidence="9 10">CCMP1005</strain>
    </source>
</reference>
<dbReference type="OrthoDB" id="37273at2759"/>
<feature type="domain" description="NADP-dependent oxidoreductase" evidence="8">
    <location>
        <begin position="45"/>
        <end position="334"/>
    </location>
</feature>
<organism evidence="9 10">
    <name type="scientific">Thalassiosira oceanica</name>
    <name type="common">Marine diatom</name>
    <dbReference type="NCBI Taxonomy" id="159749"/>
    <lineage>
        <taxon>Eukaryota</taxon>
        <taxon>Sar</taxon>
        <taxon>Stramenopiles</taxon>
        <taxon>Ochrophyta</taxon>
        <taxon>Bacillariophyta</taxon>
        <taxon>Coscinodiscophyceae</taxon>
        <taxon>Thalassiosirophycidae</taxon>
        <taxon>Thalassiosirales</taxon>
        <taxon>Thalassiosiraceae</taxon>
        <taxon>Thalassiosira</taxon>
    </lineage>
</organism>
<evidence type="ECO:0000256" key="3">
    <source>
        <dbReference type="ARBA" id="ARBA00023002"/>
    </source>
</evidence>
<dbReference type="SUPFAM" id="SSF51430">
    <property type="entry name" value="NAD(P)-linked oxidoreductase"/>
    <property type="match status" value="1"/>
</dbReference>
<comment type="caution">
    <text evidence="9">The sequence shown here is derived from an EMBL/GenBank/DDBJ whole genome shotgun (WGS) entry which is preliminary data.</text>
</comment>
<accession>K0R159</accession>
<evidence type="ECO:0000256" key="1">
    <source>
        <dbReference type="ARBA" id="ARBA00007905"/>
    </source>
</evidence>
<keyword evidence="3" id="KW-0560">Oxidoreductase</keyword>
<feature type="binding site" evidence="5">
    <location>
        <position position="150"/>
    </location>
    <ligand>
        <name>substrate</name>
    </ligand>
</feature>
<proteinExistence type="inferred from homology"/>
<sequence length="349" mass="38205">MSATVPNILLSNGVRMPALAIGTAPLSTSPSHSPRSHQGYVGFFPERVTRSVRLALDAGLRHVDTALLYRSHEQVAHVIRASLMEGELDREDFFLTSKVLHPPAEAFGMDDTTIDMDEMTPEEVGRTVHRHVQVTLRELGVGYLDLMLLHWPSPGGGVGGQAEGDGDGEDGAGARTGMAEIDPARRAKRIAAWRVLEHYYSMGWLRAIGTSNFHEVHLQHLMDDGARVRPHVNQIETSVYIRHDGIVRYCRENGIAVSAFSPFGRGIMGMEEDGVLVSIASKHGATPGQVALAYLLHQGFAVTFYSGKLERMRGNIEACDIDLDESDVDKLEGLQRSASWGLPSPYTLS</sequence>
<evidence type="ECO:0000256" key="4">
    <source>
        <dbReference type="PIRSR" id="PIRSR000097-1"/>
    </source>
</evidence>
<keyword evidence="2" id="KW-0521">NADP</keyword>
<evidence type="ECO:0000256" key="5">
    <source>
        <dbReference type="PIRSR" id="PIRSR000097-2"/>
    </source>
</evidence>
<name>K0R159_THAOC</name>
<feature type="region of interest" description="Disordered" evidence="7">
    <location>
        <begin position="157"/>
        <end position="176"/>
    </location>
</feature>
<evidence type="ECO:0000259" key="8">
    <source>
        <dbReference type="Pfam" id="PF00248"/>
    </source>
</evidence>
<comment type="similarity">
    <text evidence="1">Belongs to the aldo/keto reductase family.</text>
</comment>
<dbReference type="InterPro" id="IPR023210">
    <property type="entry name" value="NADP_OxRdtase_dom"/>
</dbReference>
<dbReference type="Pfam" id="PF00248">
    <property type="entry name" value="Aldo_ket_red"/>
    <property type="match status" value="1"/>
</dbReference>
<dbReference type="InterPro" id="IPR020471">
    <property type="entry name" value="AKR"/>
</dbReference>
<dbReference type="AlphaFoldDB" id="K0R159"/>
<evidence type="ECO:0000313" key="10">
    <source>
        <dbReference type="Proteomes" id="UP000266841"/>
    </source>
</evidence>
<protein>
    <recommendedName>
        <fullName evidence="8">NADP-dependent oxidoreductase domain-containing protein</fullName>
    </recommendedName>
</protein>
<keyword evidence="10" id="KW-1185">Reference proteome</keyword>
<dbReference type="EMBL" id="AGNL01048015">
    <property type="protein sequence ID" value="EJK46073.1"/>
    <property type="molecule type" value="Genomic_DNA"/>
</dbReference>
<dbReference type="InterPro" id="IPR036812">
    <property type="entry name" value="NAD(P)_OxRdtase_dom_sf"/>
</dbReference>
<evidence type="ECO:0000313" key="9">
    <source>
        <dbReference type="EMBL" id="EJK46073.1"/>
    </source>
</evidence>
<dbReference type="PANTHER" id="PTHR43827">
    <property type="entry name" value="2,5-DIKETO-D-GLUCONIC ACID REDUCTASE"/>
    <property type="match status" value="1"/>
</dbReference>
<dbReference type="CDD" id="cd19071">
    <property type="entry name" value="AKR_AKR1-5-like"/>
    <property type="match status" value="1"/>
</dbReference>
<evidence type="ECO:0000256" key="2">
    <source>
        <dbReference type="ARBA" id="ARBA00022857"/>
    </source>
</evidence>